<dbReference type="Proteomes" id="UP000460290">
    <property type="component" value="Unassembled WGS sequence"/>
</dbReference>
<dbReference type="InterPro" id="IPR029063">
    <property type="entry name" value="SAM-dependent_MTases_sf"/>
</dbReference>
<reference evidence="1 2" key="1">
    <citation type="submission" date="2019-12" db="EMBL/GenBank/DDBJ databases">
        <title>Genomic-based taxomic classification of the family Erythrobacteraceae.</title>
        <authorList>
            <person name="Xu L."/>
        </authorList>
    </citation>
    <scope>NUCLEOTIDE SEQUENCE [LARGE SCALE GENOMIC DNA]</scope>
    <source>
        <strain evidence="1 2">KCTC 42006</strain>
    </source>
</reference>
<gene>
    <name evidence="1" type="ORF">GRI35_11470</name>
</gene>
<dbReference type="GO" id="GO:0008168">
    <property type="term" value="F:methyltransferase activity"/>
    <property type="evidence" value="ECO:0007669"/>
    <property type="project" value="UniProtKB-KW"/>
</dbReference>
<organism evidence="1 2">
    <name type="scientific">Pontixanthobacter aestiaquae</name>
    <dbReference type="NCBI Taxonomy" id="1509367"/>
    <lineage>
        <taxon>Bacteria</taxon>
        <taxon>Pseudomonadati</taxon>
        <taxon>Pseudomonadota</taxon>
        <taxon>Alphaproteobacteria</taxon>
        <taxon>Sphingomonadales</taxon>
        <taxon>Erythrobacteraceae</taxon>
        <taxon>Pontixanthobacter</taxon>
    </lineage>
</organism>
<evidence type="ECO:0000313" key="1">
    <source>
        <dbReference type="EMBL" id="MXO83985.1"/>
    </source>
</evidence>
<comment type="caution">
    <text evidence="1">The sequence shown here is derived from an EMBL/GenBank/DDBJ whole genome shotgun (WGS) entry which is preliminary data.</text>
</comment>
<keyword evidence="1" id="KW-0489">Methyltransferase</keyword>
<dbReference type="Gene3D" id="3.40.50.150">
    <property type="entry name" value="Vaccinia Virus protein VP39"/>
    <property type="match status" value="1"/>
</dbReference>
<name>A0A844Z7V1_9SPHN</name>
<proteinExistence type="predicted"/>
<dbReference type="EMBL" id="WTYZ01000001">
    <property type="protein sequence ID" value="MXO83985.1"/>
    <property type="molecule type" value="Genomic_DNA"/>
</dbReference>
<protein>
    <submittedName>
        <fullName evidence="1">Methyltransferase domain-containing protein</fullName>
    </submittedName>
</protein>
<dbReference type="PANTHER" id="PTHR43861:SF6">
    <property type="entry name" value="METHYLTRANSFERASE TYPE 11"/>
    <property type="match status" value="1"/>
</dbReference>
<dbReference type="OrthoDB" id="9810247at2"/>
<keyword evidence="2" id="KW-1185">Reference proteome</keyword>
<evidence type="ECO:0000313" key="2">
    <source>
        <dbReference type="Proteomes" id="UP000460290"/>
    </source>
</evidence>
<dbReference type="CDD" id="cd02440">
    <property type="entry name" value="AdoMet_MTases"/>
    <property type="match status" value="1"/>
</dbReference>
<dbReference type="AlphaFoldDB" id="A0A844Z7V1"/>
<dbReference type="SUPFAM" id="SSF53335">
    <property type="entry name" value="S-adenosyl-L-methionine-dependent methyltransferases"/>
    <property type="match status" value="1"/>
</dbReference>
<dbReference type="RefSeq" id="WP_160614281.1">
    <property type="nucleotide sequence ID" value="NZ_JAUFQM010000001.1"/>
</dbReference>
<dbReference type="Pfam" id="PF13489">
    <property type="entry name" value="Methyltransf_23"/>
    <property type="match status" value="1"/>
</dbReference>
<keyword evidence="1" id="KW-0808">Transferase</keyword>
<accession>A0A844Z7V1</accession>
<dbReference type="GO" id="GO:0032259">
    <property type="term" value="P:methylation"/>
    <property type="evidence" value="ECO:0007669"/>
    <property type="project" value="UniProtKB-KW"/>
</dbReference>
<sequence>MNFLNPKYKSTQAIAAEWDRIAPVRIEQILSGQDITFDHVLSPAIAMLINDEKHGSLLDAGCGVGVLTDRIGHDFDHVIGVDPSYQSIEIARTNFGDAAKFHTASLEEYASRSKQRFDVILANMVLMDVADLRPFLSAAGQLLKPGGSLIFSITHPAFWPSYYGYEGEDWFHYSKELFVESPFRISAQPDCRLVSTHIHRPLSQYISEFGVSGLHLEAMMEPMPALAISDMYPNKWQGPRYMLGRCRRPRSLRPWKI</sequence>
<dbReference type="PANTHER" id="PTHR43861">
    <property type="entry name" value="TRANS-ACONITATE 2-METHYLTRANSFERASE-RELATED"/>
    <property type="match status" value="1"/>
</dbReference>